<dbReference type="STRING" id="43775.SAMN04489760_13129"/>
<dbReference type="EMBL" id="FOBS01000031">
    <property type="protein sequence ID" value="SEM66278.1"/>
    <property type="molecule type" value="Genomic_DNA"/>
</dbReference>
<dbReference type="AlphaFoldDB" id="A0A1H8A8X4"/>
<gene>
    <name evidence="1" type="ORF">SAMN04489760_13129</name>
</gene>
<protein>
    <submittedName>
        <fullName evidence="1">Uncharacterized protein</fullName>
    </submittedName>
</protein>
<keyword evidence="2" id="KW-1185">Reference proteome</keyword>
<evidence type="ECO:0000313" key="2">
    <source>
        <dbReference type="Proteomes" id="UP000198744"/>
    </source>
</evidence>
<name>A0A1H8A8X4_9BACT</name>
<reference evidence="1 2" key="1">
    <citation type="submission" date="2016-10" db="EMBL/GenBank/DDBJ databases">
        <authorList>
            <person name="de Groot N.N."/>
        </authorList>
    </citation>
    <scope>NUCLEOTIDE SEQUENCE [LARGE SCALE GENOMIC DNA]</scope>
    <source>
        <strain evidence="1 2">DSM 8423</strain>
    </source>
</reference>
<evidence type="ECO:0000313" key="1">
    <source>
        <dbReference type="EMBL" id="SEM66278.1"/>
    </source>
</evidence>
<sequence length="99" mass="11353">MRRVGSEKLEPGMILAKPILMKNGMVLFGEGTELTENYIERIRSMAVEAIQIEGSAPSTESREKLLADLNARFRLVEQQPYMSLLKRLVEEHITENYEN</sequence>
<dbReference type="Proteomes" id="UP000198744">
    <property type="component" value="Unassembled WGS sequence"/>
</dbReference>
<organism evidence="1 2">
    <name type="scientific">Syntrophus gentianae</name>
    <dbReference type="NCBI Taxonomy" id="43775"/>
    <lineage>
        <taxon>Bacteria</taxon>
        <taxon>Pseudomonadati</taxon>
        <taxon>Thermodesulfobacteriota</taxon>
        <taxon>Syntrophia</taxon>
        <taxon>Syntrophales</taxon>
        <taxon>Syntrophaceae</taxon>
        <taxon>Syntrophus</taxon>
    </lineage>
</organism>
<accession>A0A1H8A8X4</accession>
<dbReference type="RefSeq" id="WP_093884530.1">
    <property type="nucleotide sequence ID" value="NZ_FOBS01000031.1"/>
</dbReference>
<proteinExistence type="predicted"/>
<dbReference type="OrthoDB" id="9799356at2"/>